<dbReference type="GO" id="GO:0045259">
    <property type="term" value="C:proton-transporting ATP synthase complex"/>
    <property type="evidence" value="ECO:0007669"/>
    <property type="project" value="UniProtKB-KW"/>
</dbReference>
<protein>
    <recommendedName>
        <fullName evidence="13">ATP synthase subunit a</fullName>
    </recommendedName>
</protein>
<dbReference type="PROSITE" id="PS00449">
    <property type="entry name" value="ATPASE_A"/>
    <property type="match status" value="1"/>
</dbReference>
<name>A0A9E8RUV4_9NEOP</name>
<dbReference type="Pfam" id="PF00119">
    <property type="entry name" value="ATP-synt_A"/>
    <property type="match status" value="1"/>
</dbReference>
<keyword evidence="7 14" id="KW-0812">Transmembrane</keyword>
<dbReference type="CDD" id="cd00310">
    <property type="entry name" value="ATP-synt_Fo_a_6"/>
    <property type="match status" value="1"/>
</dbReference>
<dbReference type="InterPro" id="IPR023011">
    <property type="entry name" value="ATP_synth_F0_asu_AS"/>
</dbReference>
<reference evidence="15" key="2">
    <citation type="journal article" date="2022" name="Syst. Entomol.">
        <title>Massive gene rearrangements of mitochondrial genomes and implications for the phylogeny of Trichoptera (Insecta).</title>
        <authorList>
            <person name="Ge X."/>
            <person name="Peng L."/>
            <person name="Vogler A.P."/>
            <person name="Morse J.C."/>
            <person name="Yang L."/>
            <person name="Sun C."/>
            <person name="Wang B."/>
        </authorList>
    </citation>
    <scope>NUCLEOTIDE SEQUENCE</scope>
</reference>
<keyword evidence="10" id="KW-0406">Ion transport</keyword>
<dbReference type="PANTHER" id="PTHR11410">
    <property type="entry name" value="ATP SYNTHASE SUBUNIT A"/>
    <property type="match status" value="1"/>
</dbReference>
<dbReference type="GO" id="GO:0046933">
    <property type="term" value="F:proton-transporting ATP synthase activity, rotational mechanism"/>
    <property type="evidence" value="ECO:0007669"/>
    <property type="project" value="TreeGrafter"/>
</dbReference>
<sequence length="225" mass="25993">MMINLFSIFDPMNNIMNFSLNWISSLLCLLFFPIMFWLIPNRSLLMINLISKMLHQEFKILLGKNSFNGTTFLFLSIFFTILLNNLMGLFPYTFTSTSHMVQSISISLTLWMTLMLYGWINNTNHMFTHLIPMNTPMMLTSFMALIETISNFIRPGTLSIRLTANMIAGHLLLTLLSSMSNHLMWYMILFLLLTQILLLILEIAVAIIQSYVFATLSNLYSSEIN</sequence>
<dbReference type="InterPro" id="IPR000568">
    <property type="entry name" value="ATP_synth_F0_asu"/>
</dbReference>
<keyword evidence="6" id="KW-0138">CF(0)</keyword>
<accession>A0A9E8RUV4</accession>
<keyword evidence="11 14" id="KW-0472">Membrane</keyword>
<keyword evidence="5" id="KW-0813">Transport</keyword>
<evidence type="ECO:0000256" key="5">
    <source>
        <dbReference type="ARBA" id="ARBA00022448"/>
    </source>
</evidence>
<proteinExistence type="inferred from homology"/>
<feature type="transmembrane region" description="Helical" evidence="14">
    <location>
        <begin position="101"/>
        <end position="120"/>
    </location>
</feature>
<organism evidence="15">
    <name type="scientific">Orthotrichia sp. XG-2021</name>
    <dbReference type="NCBI Taxonomy" id="2996738"/>
    <lineage>
        <taxon>Eukaryota</taxon>
        <taxon>Metazoa</taxon>
        <taxon>Ecdysozoa</taxon>
        <taxon>Arthropoda</taxon>
        <taxon>Hexapoda</taxon>
        <taxon>Insecta</taxon>
        <taxon>Pterygota</taxon>
        <taxon>Neoptera</taxon>
        <taxon>Endopterygota</taxon>
        <taxon>Trichoptera</taxon>
        <taxon>Integripalpia</taxon>
        <taxon>Hydroptiloidea</taxon>
        <taxon>Hydroptilidae</taxon>
        <taxon>Orthotrichiinae</taxon>
        <taxon>Orthotrichia</taxon>
    </lineage>
</organism>
<feature type="transmembrane region" description="Helical" evidence="14">
    <location>
        <begin position="72"/>
        <end position="94"/>
    </location>
</feature>
<comment type="subcellular location">
    <subcellularLocation>
        <location evidence="2">Membrane</location>
        <topology evidence="2">Multi-pass membrane protein</topology>
    </subcellularLocation>
    <subcellularLocation>
        <location evidence="13">Mitochondrion inner membrane</location>
        <topology evidence="13">Multi-pass membrane protein</topology>
    </subcellularLocation>
</comment>
<dbReference type="PANTHER" id="PTHR11410:SF0">
    <property type="entry name" value="ATP SYNTHASE SUBUNIT A"/>
    <property type="match status" value="1"/>
</dbReference>
<evidence type="ECO:0000256" key="10">
    <source>
        <dbReference type="ARBA" id="ARBA00023065"/>
    </source>
</evidence>
<evidence type="ECO:0000256" key="12">
    <source>
        <dbReference type="ARBA" id="ARBA00023310"/>
    </source>
</evidence>
<dbReference type="EMBL" id="OL678038">
    <property type="protein sequence ID" value="UZZ44225.1"/>
    <property type="molecule type" value="Genomic_DNA"/>
</dbReference>
<dbReference type="NCBIfam" id="TIGR01131">
    <property type="entry name" value="ATP_synt_6_or_A"/>
    <property type="match status" value="1"/>
</dbReference>
<feature type="transmembrane region" description="Helical" evidence="14">
    <location>
        <begin position="20"/>
        <end position="39"/>
    </location>
</feature>
<feature type="transmembrane region" description="Helical" evidence="14">
    <location>
        <begin position="126"/>
        <end position="146"/>
    </location>
</feature>
<comment type="function">
    <text evidence="1">Mitochondrial membrane ATP synthase (F(1)F(0) ATP synthase or Complex V) produces ATP from ADP in the presence of a proton gradient across the membrane which is generated by electron transport complexes of the respiratory chain. F-type ATPases consist of two structural domains, F(1) - containing the extramembraneous catalytic core and F(0) - containing the membrane proton channel, linked together by a central stalk and a peripheral stalk. During catalysis, ATP synthesis in the catalytic domain of F(1) is coupled via a rotary mechanism of the central stalk subunits to proton translocation. Key component of the proton channel; it may play a direct role in the translocation of protons across the membrane.</text>
</comment>
<keyword evidence="8" id="KW-0375">Hydrogen ion transport</keyword>
<keyword evidence="15" id="KW-0496">Mitochondrion</keyword>
<dbReference type="PRINTS" id="PR00123">
    <property type="entry name" value="ATPASEA"/>
</dbReference>
<dbReference type="InterPro" id="IPR035908">
    <property type="entry name" value="F0_ATP_A_sf"/>
</dbReference>
<evidence type="ECO:0000256" key="14">
    <source>
        <dbReference type="SAM" id="Phobius"/>
    </source>
</evidence>
<evidence type="ECO:0000256" key="7">
    <source>
        <dbReference type="ARBA" id="ARBA00022692"/>
    </source>
</evidence>
<keyword evidence="9 14" id="KW-1133">Transmembrane helix</keyword>
<evidence type="ECO:0000256" key="3">
    <source>
        <dbReference type="ARBA" id="ARBA00006810"/>
    </source>
</evidence>
<evidence type="ECO:0000313" key="15">
    <source>
        <dbReference type="EMBL" id="UZZ44225.1"/>
    </source>
</evidence>
<dbReference type="Gene3D" id="1.20.120.220">
    <property type="entry name" value="ATP synthase, F0 complex, subunit A"/>
    <property type="match status" value="1"/>
</dbReference>
<dbReference type="SUPFAM" id="SSF81336">
    <property type="entry name" value="F1F0 ATP synthase subunit A"/>
    <property type="match status" value="1"/>
</dbReference>
<evidence type="ECO:0000256" key="9">
    <source>
        <dbReference type="ARBA" id="ARBA00022989"/>
    </source>
</evidence>
<evidence type="ECO:0000256" key="11">
    <source>
        <dbReference type="ARBA" id="ARBA00023136"/>
    </source>
</evidence>
<evidence type="ECO:0000256" key="8">
    <source>
        <dbReference type="ARBA" id="ARBA00022781"/>
    </source>
</evidence>
<feature type="transmembrane region" description="Helical" evidence="14">
    <location>
        <begin position="183"/>
        <end position="208"/>
    </location>
</feature>
<dbReference type="InterPro" id="IPR045083">
    <property type="entry name" value="ATP_synth_F0_asu_bact/mt"/>
</dbReference>
<evidence type="ECO:0000256" key="4">
    <source>
        <dbReference type="ARBA" id="ARBA00011648"/>
    </source>
</evidence>
<comment type="subunit">
    <text evidence="4">F-type ATPases have 2 components, CF(1) - the catalytic core - and CF(0) - the membrane proton channel. CF(1) has five subunits: alpha(3), beta(3), gamma(1), delta(1), epsilon(1). CF(0) has three main subunits: a, b and c.</text>
</comment>
<comment type="similarity">
    <text evidence="3">Belongs to the ATPase A chain family.</text>
</comment>
<evidence type="ECO:0000256" key="2">
    <source>
        <dbReference type="ARBA" id="ARBA00004141"/>
    </source>
</evidence>
<evidence type="ECO:0000256" key="6">
    <source>
        <dbReference type="ARBA" id="ARBA00022547"/>
    </source>
</evidence>
<evidence type="ECO:0000256" key="1">
    <source>
        <dbReference type="ARBA" id="ARBA00002070"/>
    </source>
</evidence>
<dbReference type="GO" id="GO:0005743">
    <property type="term" value="C:mitochondrial inner membrane"/>
    <property type="evidence" value="ECO:0007669"/>
    <property type="project" value="UniProtKB-SubCell"/>
</dbReference>
<dbReference type="AlphaFoldDB" id="A0A9E8RUV4"/>
<reference evidence="15" key="1">
    <citation type="submission" date="2021-11" db="EMBL/GenBank/DDBJ databases">
        <authorList>
            <person name="Ge X.-Y."/>
            <person name="Peng L."/>
            <person name="Sun C.-H."/>
            <person name="Wang B.-X."/>
        </authorList>
    </citation>
    <scope>NUCLEOTIDE SEQUENCE</scope>
</reference>
<gene>
    <name evidence="15" type="primary">ATP6</name>
</gene>
<geneLocation type="mitochondrion" evidence="15"/>
<keyword evidence="12" id="KW-0066">ATP synthesis</keyword>
<evidence type="ECO:0000256" key="13">
    <source>
        <dbReference type="RuleBase" id="RU004450"/>
    </source>
</evidence>